<dbReference type="EMBL" id="MZ171369">
    <property type="protein sequence ID" value="QXM18638.1"/>
    <property type="molecule type" value="Genomic_DNA"/>
</dbReference>
<proteinExistence type="predicted"/>
<organism evidence="1 2">
    <name type="scientific">Methanoculleus virus Blf4</name>
    <dbReference type="NCBI Taxonomy" id="3070925"/>
    <lineage>
        <taxon>Viruses</taxon>
        <taxon>Duplodnaviria</taxon>
        <taxon>Heunggongvirae</taxon>
        <taxon>Uroviricota</taxon>
        <taxon>Caudoviricetes</taxon>
        <taxon>Pungoviridae</taxon>
        <taxon>Flagovirus</taxon>
        <taxon>Flagovirus limi</taxon>
    </lineage>
</organism>
<reference evidence="2" key="1">
    <citation type="submission" date="2021-05" db="EMBL/GenBank/DDBJ databases">
        <authorList>
            <person name="Kupczok A."/>
            <person name="Weidenbach K."/>
            <person name="Wolf S."/>
            <person name="Fischer M.A."/>
            <person name="Kern T."/>
            <person name="Reetz J."/>
            <person name="Urbanska N."/>
            <person name="Kunzel S."/>
            <person name="Schmitz R.A."/>
            <person name="Rother M."/>
        </authorList>
    </citation>
    <scope>NUCLEOTIDE SEQUENCE [LARGE SCALE GENOMIC DNA]</scope>
</reference>
<evidence type="ECO:0000313" key="1">
    <source>
        <dbReference type="EMBL" id="QXM18638.1"/>
    </source>
</evidence>
<accession>A0AA49AMS8</accession>
<sequence length="266" mass="28390">MTFQTSVQNPDAIRIGSCKLEVEDYPGAFTDMVDVGILKGAKLTVNRQSITIQPDNAPEVDVADQITGAEVTATLHEWTLETLEKLGIGTVTTETGATVSGKVLNIASGAWGYSAFIPVTDQPSAAIASVSGSEDSTLTLDTDYMVITDEKGVTGIIVLDTEKLTTTSQVLTITYGYTPVESQTIKLGGKGATPKYIAVQLTNTNAAGKKYRYRLFRAKLSSNFEHSFTADASGEPAGIPITLTARPDPTLDDEENVIQIYDEQAV</sequence>
<dbReference type="Proteomes" id="UP000827556">
    <property type="component" value="Segment"/>
</dbReference>
<evidence type="ECO:0000313" key="2">
    <source>
        <dbReference type="Proteomes" id="UP000827556"/>
    </source>
</evidence>
<protein>
    <submittedName>
        <fullName evidence="1">Uncharacterized protein</fullName>
    </submittedName>
</protein>
<keyword evidence="2" id="KW-1185">Reference proteome</keyword>
<name>A0AA49AMS8_9CAUD</name>